<evidence type="ECO:0000313" key="10">
    <source>
        <dbReference type="EMBL" id="SVB19704.1"/>
    </source>
</evidence>
<name>A0A382C1E6_9ZZZZ</name>
<feature type="domain" description="Phospholipase/carboxylesterase/thioesterase" evidence="8">
    <location>
        <begin position="97"/>
        <end position="183"/>
    </location>
</feature>
<keyword evidence="3" id="KW-0858">Xylan degradation</keyword>
<dbReference type="InterPro" id="IPR029058">
    <property type="entry name" value="AB_hydrolase_fold"/>
</dbReference>
<accession>A0A382C1E6</accession>
<keyword evidence="7" id="KW-0624">Polysaccharide degradation</keyword>
<evidence type="ECO:0000256" key="1">
    <source>
        <dbReference type="ARBA" id="ARBA00004613"/>
    </source>
</evidence>
<evidence type="ECO:0000259" key="9">
    <source>
        <dbReference type="Pfam" id="PF13860"/>
    </source>
</evidence>
<dbReference type="NCBIfam" id="TIGR04183">
    <property type="entry name" value="Por_Secre_tail"/>
    <property type="match status" value="1"/>
</dbReference>
<evidence type="ECO:0000256" key="4">
    <source>
        <dbReference type="ARBA" id="ARBA00022729"/>
    </source>
</evidence>
<evidence type="ECO:0000256" key="5">
    <source>
        <dbReference type="ARBA" id="ARBA00022801"/>
    </source>
</evidence>
<keyword evidence="2" id="KW-0964">Secreted</keyword>
<keyword evidence="5" id="KW-0378">Hydrolase</keyword>
<gene>
    <name evidence="10" type="ORF">METZ01_LOCUS172558</name>
</gene>
<dbReference type="InterPro" id="IPR026444">
    <property type="entry name" value="Secre_tail"/>
</dbReference>
<dbReference type="AlphaFoldDB" id="A0A382C1E6"/>
<feature type="domain" description="FlgD/Vpr Ig-like" evidence="9">
    <location>
        <begin position="317"/>
        <end position="377"/>
    </location>
</feature>
<keyword evidence="6" id="KW-0119">Carbohydrate metabolism</keyword>
<dbReference type="PANTHER" id="PTHR38050">
    <property type="match status" value="1"/>
</dbReference>
<dbReference type="PANTHER" id="PTHR38050:SF2">
    <property type="entry name" value="FERULOYL ESTERASE C-RELATED"/>
    <property type="match status" value="1"/>
</dbReference>
<evidence type="ECO:0000256" key="2">
    <source>
        <dbReference type="ARBA" id="ARBA00022525"/>
    </source>
</evidence>
<dbReference type="EMBL" id="UINC01032289">
    <property type="protein sequence ID" value="SVB19704.1"/>
    <property type="molecule type" value="Genomic_DNA"/>
</dbReference>
<evidence type="ECO:0000259" key="8">
    <source>
        <dbReference type="Pfam" id="PF02230"/>
    </source>
</evidence>
<evidence type="ECO:0000256" key="3">
    <source>
        <dbReference type="ARBA" id="ARBA00022651"/>
    </source>
</evidence>
<dbReference type="InterPro" id="IPR003140">
    <property type="entry name" value="PLipase/COase/thioEstase"/>
</dbReference>
<keyword evidence="4" id="KW-0732">Signal</keyword>
<dbReference type="GO" id="GO:0030600">
    <property type="term" value="F:feruloyl esterase activity"/>
    <property type="evidence" value="ECO:0007669"/>
    <property type="project" value="InterPro"/>
</dbReference>
<dbReference type="GO" id="GO:0005576">
    <property type="term" value="C:extracellular region"/>
    <property type="evidence" value="ECO:0007669"/>
    <property type="project" value="UniProtKB-SubCell"/>
</dbReference>
<feature type="non-terminal residue" evidence="10">
    <location>
        <position position="1"/>
    </location>
</feature>
<dbReference type="Pfam" id="PF02230">
    <property type="entry name" value="Abhydrolase_2"/>
    <property type="match status" value="1"/>
</dbReference>
<dbReference type="Gene3D" id="3.40.50.1820">
    <property type="entry name" value="alpha/beta hydrolase"/>
    <property type="match status" value="1"/>
</dbReference>
<dbReference type="Gene3D" id="2.60.40.4070">
    <property type="match status" value="1"/>
</dbReference>
<dbReference type="GO" id="GO:0045493">
    <property type="term" value="P:xylan catabolic process"/>
    <property type="evidence" value="ECO:0007669"/>
    <property type="project" value="UniProtKB-KW"/>
</dbReference>
<protein>
    <submittedName>
        <fullName evidence="10">Uncharacterized protein</fullName>
    </submittedName>
</protein>
<sequence>VKNFILFAIITVCNAQLTLNHNGLIREYYVSYPEGVTEPCPLIINMHGFGSNALEQQVYSGMNPYALDSNMAVVYPEGINNSWNVGTFWDNNDIDDIGFISALIDSVAEDFIIDLDRVYACGMSNGGYMAYELACELSHKIAAFGSVTGNFMLNDNQECDDFREIPILHAHGTMDYIVPYDYSFDGSLYIVESITYWQGYNNLTYELIDTIPDIDNTDNSYVEKFTYYNDYSSTEFVHFRVYGGGHQWFGSIIADWVIFQLGNNNHDININEELINFFLKYKLSDFIVTDMSTVSNVEIPNGYKLYQNYPNPFNPATTIAYKLPANASVNITIYNIIGRRIRTLVNNEQTAGFRTVFWDGSNDMGLPVSPGLYLYTIIAGNFIQTKKMVFLK</sequence>
<proteinExistence type="predicted"/>
<organism evidence="10">
    <name type="scientific">marine metagenome</name>
    <dbReference type="NCBI Taxonomy" id="408172"/>
    <lineage>
        <taxon>unclassified sequences</taxon>
        <taxon>metagenomes</taxon>
        <taxon>ecological metagenomes</taxon>
    </lineage>
</organism>
<dbReference type="InterPro" id="IPR043595">
    <property type="entry name" value="FaeB/C/D"/>
</dbReference>
<dbReference type="Pfam" id="PF13860">
    <property type="entry name" value="FlgD_ig"/>
    <property type="match status" value="1"/>
</dbReference>
<reference evidence="10" key="1">
    <citation type="submission" date="2018-05" db="EMBL/GenBank/DDBJ databases">
        <authorList>
            <person name="Lanie J.A."/>
            <person name="Ng W.-L."/>
            <person name="Kazmierczak K.M."/>
            <person name="Andrzejewski T.M."/>
            <person name="Davidsen T.M."/>
            <person name="Wayne K.J."/>
            <person name="Tettelin H."/>
            <person name="Glass J.I."/>
            <person name="Rusch D."/>
            <person name="Podicherti R."/>
            <person name="Tsui H.-C.T."/>
            <person name="Winkler M.E."/>
        </authorList>
    </citation>
    <scope>NUCLEOTIDE SEQUENCE</scope>
</reference>
<evidence type="ECO:0000256" key="7">
    <source>
        <dbReference type="ARBA" id="ARBA00023326"/>
    </source>
</evidence>
<dbReference type="SUPFAM" id="SSF53474">
    <property type="entry name" value="alpha/beta-Hydrolases"/>
    <property type="match status" value="1"/>
</dbReference>
<dbReference type="InterPro" id="IPR025965">
    <property type="entry name" value="FlgD/Vpr_Ig-like"/>
</dbReference>
<evidence type="ECO:0000256" key="6">
    <source>
        <dbReference type="ARBA" id="ARBA00023277"/>
    </source>
</evidence>
<comment type="subcellular location">
    <subcellularLocation>
        <location evidence="1">Secreted</location>
    </subcellularLocation>
</comment>